<name>A0AAV6KFT5_9ERIC</name>
<reference evidence="3" key="1">
    <citation type="submission" date="2020-08" db="EMBL/GenBank/DDBJ databases">
        <title>Plant Genome Project.</title>
        <authorList>
            <person name="Zhang R.-G."/>
        </authorList>
    </citation>
    <scope>NUCLEOTIDE SEQUENCE</scope>
    <source>
        <strain evidence="3">WSP0</strain>
        <tissue evidence="3">Leaf</tissue>
    </source>
</reference>
<feature type="region of interest" description="Disordered" evidence="1">
    <location>
        <begin position="202"/>
        <end position="228"/>
    </location>
</feature>
<gene>
    <name evidence="3" type="ORF">RHGRI_009720</name>
</gene>
<organism evidence="3 4">
    <name type="scientific">Rhododendron griersonianum</name>
    <dbReference type="NCBI Taxonomy" id="479676"/>
    <lineage>
        <taxon>Eukaryota</taxon>
        <taxon>Viridiplantae</taxon>
        <taxon>Streptophyta</taxon>
        <taxon>Embryophyta</taxon>
        <taxon>Tracheophyta</taxon>
        <taxon>Spermatophyta</taxon>
        <taxon>Magnoliopsida</taxon>
        <taxon>eudicotyledons</taxon>
        <taxon>Gunneridae</taxon>
        <taxon>Pentapetalae</taxon>
        <taxon>asterids</taxon>
        <taxon>Ericales</taxon>
        <taxon>Ericaceae</taxon>
        <taxon>Ericoideae</taxon>
        <taxon>Rhodoreae</taxon>
        <taxon>Rhododendron</taxon>
    </lineage>
</organism>
<evidence type="ECO:0000259" key="2">
    <source>
        <dbReference type="Pfam" id="PF13963"/>
    </source>
</evidence>
<proteinExistence type="predicted"/>
<protein>
    <recommendedName>
        <fullName evidence="2">Transposase-associated domain-containing protein</fullName>
    </recommendedName>
</protein>
<evidence type="ECO:0000313" key="3">
    <source>
        <dbReference type="EMBL" id="KAG5551393.1"/>
    </source>
</evidence>
<evidence type="ECO:0000313" key="4">
    <source>
        <dbReference type="Proteomes" id="UP000823749"/>
    </source>
</evidence>
<accession>A0AAV6KFT5</accession>
<dbReference type="InterPro" id="IPR029480">
    <property type="entry name" value="Transpos_assoc"/>
</dbReference>
<sequence length="228" mass="26239">MLLHLVMDKSWMKLGSTAHGRTSQPYFDGVNSFLEYAAAVGDRQGNILCPCRKCVNCRRQNLQEVHLHLFQYGIVQSYTTWHEHGEPRVSDTVHPSEMGTCEEGNLGGIDALVEDRIRADSMDTTQREEVRNFDKLLNDAQRELFPPGGTDYTLLKFVIEEHKNQLQVPSGHDITRTQQEEFPKWFKERVVPSDGILEDNVEAEADEEQEIFEDDMDVDMDVDMDYDL</sequence>
<dbReference type="Proteomes" id="UP000823749">
    <property type="component" value="Chromosome 4"/>
</dbReference>
<comment type="caution">
    <text evidence="3">The sequence shown here is derived from an EMBL/GenBank/DDBJ whole genome shotgun (WGS) entry which is preliminary data.</text>
</comment>
<dbReference type="EMBL" id="JACTNZ010000004">
    <property type="protein sequence ID" value="KAG5551393.1"/>
    <property type="molecule type" value="Genomic_DNA"/>
</dbReference>
<dbReference type="AlphaFoldDB" id="A0AAV6KFT5"/>
<dbReference type="Pfam" id="PF13963">
    <property type="entry name" value="Transpos_assoc"/>
    <property type="match status" value="1"/>
</dbReference>
<keyword evidence="4" id="KW-1185">Reference proteome</keyword>
<evidence type="ECO:0000256" key="1">
    <source>
        <dbReference type="SAM" id="MobiDB-lite"/>
    </source>
</evidence>
<feature type="domain" description="Transposase-associated" evidence="2">
    <location>
        <begin position="9"/>
        <end position="86"/>
    </location>
</feature>